<dbReference type="AlphaFoldDB" id="A0AAV8A1P3"/>
<proteinExistence type="predicted"/>
<evidence type="ECO:0000313" key="3">
    <source>
        <dbReference type="EMBL" id="KAJ6243695.1"/>
    </source>
</evidence>
<dbReference type="Proteomes" id="UP001150062">
    <property type="component" value="Unassembled WGS sequence"/>
</dbReference>
<sequence length="223" mass="26530">MSRKRTPRKRKSDRVINKKQKTSTPKLSKELIKLFEKSVKFTKKTHPKDYERIDKRKQLVKTFEEFYKEYIYVVLASGFSSKTAAGLLDKMIEQNGDYDELIKIFKNKRKVKAISDMYQKKTVWKAFRKKLNKVNNLQKLPMIGQITKYHLARNIGLYSCVKPDVHLVRLAKRFHWDNVKLMVEKLAKKYKMLPGTADFVLWVYLSHNEGEDNECCYGKRELR</sequence>
<evidence type="ECO:0000313" key="5">
    <source>
        <dbReference type="Proteomes" id="UP001150062"/>
    </source>
</evidence>
<comment type="caution">
    <text evidence="2">The sequence shown here is derived from an EMBL/GenBank/DDBJ whole genome shotgun (WGS) entry which is preliminary data.</text>
</comment>
<reference evidence="2" key="2">
    <citation type="submission" date="2022-08" db="EMBL/GenBank/DDBJ databases">
        <title>Novel sulphate-reducing endosymbionts in the free-living metamonad Anaeramoeba.</title>
        <authorList>
            <person name="Jerlstrom-Hultqvist J."/>
            <person name="Cepicka I."/>
            <person name="Gallot-Lavallee L."/>
            <person name="Salas-Leiva D."/>
            <person name="Curtis B.A."/>
            <person name="Zahonova K."/>
            <person name="Pipaliya S."/>
            <person name="Dacks J."/>
            <person name="Roger A.J."/>
        </authorList>
    </citation>
    <scope>NUCLEOTIDE SEQUENCE</scope>
    <source>
        <strain evidence="2">Busselton2</strain>
    </source>
</reference>
<evidence type="ECO:0000313" key="4">
    <source>
        <dbReference type="Proteomes" id="UP001146793"/>
    </source>
</evidence>
<protein>
    <recommendedName>
        <fullName evidence="6">HhH-GPD domain-containing protein</fullName>
    </recommendedName>
</protein>
<dbReference type="EMBL" id="JANTQA010000015">
    <property type="protein sequence ID" value="KAJ3448201.1"/>
    <property type="molecule type" value="Genomic_DNA"/>
</dbReference>
<name>A0AAV8A1P3_9EUKA</name>
<dbReference type="EMBL" id="JAOAOG010000168">
    <property type="protein sequence ID" value="KAJ6243695.1"/>
    <property type="molecule type" value="Genomic_DNA"/>
</dbReference>
<organism evidence="2 4">
    <name type="scientific">Anaeramoeba flamelloides</name>
    <dbReference type="NCBI Taxonomy" id="1746091"/>
    <lineage>
        <taxon>Eukaryota</taxon>
        <taxon>Metamonada</taxon>
        <taxon>Anaeramoebidae</taxon>
        <taxon>Anaeramoeba</taxon>
    </lineage>
</organism>
<dbReference type="Proteomes" id="UP001146793">
    <property type="component" value="Unassembled WGS sequence"/>
</dbReference>
<reference evidence="3" key="1">
    <citation type="submission" date="2022-08" db="EMBL/GenBank/DDBJ databases">
        <title>Novel sulfate-reducing endosymbionts in the free-living metamonad Anaeramoeba.</title>
        <authorList>
            <person name="Jerlstrom-Hultqvist J."/>
            <person name="Cepicka I."/>
            <person name="Gallot-Lavallee L."/>
            <person name="Salas-Leiva D."/>
            <person name="Curtis B.A."/>
            <person name="Zahonova K."/>
            <person name="Pipaliya S."/>
            <person name="Dacks J."/>
            <person name="Roger A.J."/>
        </authorList>
    </citation>
    <scope>NUCLEOTIDE SEQUENCE</scope>
    <source>
        <strain evidence="3">Schooner1</strain>
    </source>
</reference>
<evidence type="ECO:0000313" key="2">
    <source>
        <dbReference type="EMBL" id="KAJ3448201.1"/>
    </source>
</evidence>
<feature type="compositionally biased region" description="Basic residues" evidence="1">
    <location>
        <begin position="1"/>
        <end position="21"/>
    </location>
</feature>
<feature type="region of interest" description="Disordered" evidence="1">
    <location>
        <begin position="1"/>
        <end position="24"/>
    </location>
</feature>
<evidence type="ECO:0008006" key="6">
    <source>
        <dbReference type="Google" id="ProtNLM"/>
    </source>
</evidence>
<accession>A0AAV8A1P3</accession>
<evidence type="ECO:0000256" key="1">
    <source>
        <dbReference type="SAM" id="MobiDB-lite"/>
    </source>
</evidence>
<keyword evidence="5" id="KW-1185">Reference proteome</keyword>
<gene>
    <name evidence="2" type="ORF">M0812_00677</name>
    <name evidence="3" type="ORF">M0813_22134</name>
</gene>